<organism evidence="3 4">
    <name type="scientific">Amphritea atlantica</name>
    <dbReference type="NCBI Taxonomy" id="355243"/>
    <lineage>
        <taxon>Bacteria</taxon>
        <taxon>Pseudomonadati</taxon>
        <taxon>Pseudomonadota</taxon>
        <taxon>Gammaproteobacteria</taxon>
        <taxon>Oceanospirillales</taxon>
        <taxon>Oceanospirillaceae</taxon>
        <taxon>Amphritea</taxon>
    </lineage>
</organism>
<evidence type="ECO:0000259" key="2">
    <source>
        <dbReference type="PROSITE" id="PS50006"/>
    </source>
</evidence>
<dbReference type="SUPFAM" id="SSF49879">
    <property type="entry name" value="SMAD/FHA domain"/>
    <property type="match status" value="1"/>
</dbReference>
<evidence type="ECO:0000313" key="4">
    <source>
        <dbReference type="Proteomes" id="UP000198749"/>
    </source>
</evidence>
<dbReference type="STRING" id="355243.SAMN03080615_04310"/>
<accession>A0A1H9M8L8</accession>
<dbReference type="InterPro" id="IPR017735">
    <property type="entry name" value="T6SS_FHA"/>
</dbReference>
<dbReference type="SMART" id="SM00240">
    <property type="entry name" value="FHA"/>
    <property type="match status" value="1"/>
</dbReference>
<dbReference type="Pfam" id="PF00498">
    <property type="entry name" value="FHA"/>
    <property type="match status" value="1"/>
</dbReference>
<name>A0A1H9M8L8_9GAMM</name>
<dbReference type="RefSeq" id="WP_175483629.1">
    <property type="nucleotide sequence ID" value="NZ_AP025284.1"/>
</dbReference>
<sequence length="441" mass="49390">MKIKVTLIAFRGIAPARKVEKIFSGEDFTIGRADDNEIVLEDPDRYCSRYHARCYQISGSYYLEDTSSPGTQLNSGQFITRGQRHKFQDGDRLIIGENQLLVTVEEDEPEHPQQVSIDSFSIDDFFAETETDFVESSAASRVAPLPNIPLGNTADYYRAQKHQYEADAVDQHPFDFSDLSPHGTDSSEVTPPVSELLAVANDVSEASETLQSPGCDSGSDSLTKQPQNALLTGREESVATVEQDQTAELHIDSRAMRAFLDGLGLKPEDLIGRNKVEIMHSAGEMLNILTKGTMEILQTRNEIKREFGMDVTRIGAVRNNPLKFCQRVEEAMLIMLTHSEGYLGPQESVSEGVVDVKAHQVAVMSGMQAALTALLKRFEPTALESQLNVRFTLSKKSRYWDMYTTAYQQLQLEAQDNFHGLFGEEFSRVYEEQVRQINKVL</sequence>
<gene>
    <name evidence="3" type="ORF">SAMN03080615_04310</name>
</gene>
<dbReference type="NCBIfam" id="TIGR03354">
    <property type="entry name" value="VI_FHA"/>
    <property type="match status" value="1"/>
</dbReference>
<dbReference type="PROSITE" id="PS50006">
    <property type="entry name" value="FHA_DOMAIN"/>
    <property type="match status" value="1"/>
</dbReference>
<keyword evidence="4" id="KW-1185">Reference proteome</keyword>
<proteinExistence type="predicted"/>
<feature type="region of interest" description="Disordered" evidence="1">
    <location>
        <begin position="205"/>
        <end position="226"/>
    </location>
</feature>
<dbReference type="InterPro" id="IPR046883">
    <property type="entry name" value="T6SS_FHA_C"/>
</dbReference>
<dbReference type="Proteomes" id="UP000198749">
    <property type="component" value="Unassembled WGS sequence"/>
</dbReference>
<dbReference type="AlphaFoldDB" id="A0A1H9M8L8"/>
<dbReference type="EMBL" id="FOGB01000023">
    <property type="protein sequence ID" value="SER19799.1"/>
    <property type="molecule type" value="Genomic_DNA"/>
</dbReference>
<evidence type="ECO:0000313" key="3">
    <source>
        <dbReference type="EMBL" id="SER19799.1"/>
    </source>
</evidence>
<dbReference type="CDD" id="cd00060">
    <property type="entry name" value="FHA"/>
    <property type="match status" value="1"/>
</dbReference>
<protein>
    <submittedName>
        <fullName evidence="3">FHA domain protein</fullName>
    </submittedName>
</protein>
<reference evidence="4" key="1">
    <citation type="submission" date="2016-10" db="EMBL/GenBank/DDBJ databases">
        <authorList>
            <person name="Varghese N."/>
            <person name="Submissions S."/>
        </authorList>
    </citation>
    <scope>NUCLEOTIDE SEQUENCE [LARGE SCALE GENOMIC DNA]</scope>
    <source>
        <strain evidence="4">DSM 18887</strain>
    </source>
</reference>
<evidence type="ECO:0000256" key="1">
    <source>
        <dbReference type="SAM" id="MobiDB-lite"/>
    </source>
</evidence>
<dbReference type="Pfam" id="PF20232">
    <property type="entry name" value="T6SS_FHA_C"/>
    <property type="match status" value="1"/>
</dbReference>
<feature type="domain" description="FHA" evidence="2">
    <location>
        <begin position="28"/>
        <end position="78"/>
    </location>
</feature>
<dbReference type="InterPro" id="IPR000253">
    <property type="entry name" value="FHA_dom"/>
</dbReference>
<dbReference type="InterPro" id="IPR008984">
    <property type="entry name" value="SMAD_FHA_dom_sf"/>
</dbReference>
<dbReference type="Gene3D" id="2.60.200.20">
    <property type="match status" value="1"/>
</dbReference>